<dbReference type="EMBL" id="CP053435">
    <property type="protein sequence ID" value="QJW91108.1"/>
    <property type="molecule type" value="Genomic_DNA"/>
</dbReference>
<dbReference type="GO" id="GO:0070573">
    <property type="term" value="F:metallodipeptidase activity"/>
    <property type="evidence" value="ECO:0007669"/>
    <property type="project" value="InterPro"/>
</dbReference>
<evidence type="ECO:0000313" key="3">
    <source>
        <dbReference type="Proteomes" id="UP000502756"/>
    </source>
</evidence>
<accession>A0A6M5YA75</accession>
<protein>
    <submittedName>
        <fullName evidence="2">Peptidase M19</fullName>
    </submittedName>
</protein>
<dbReference type="InterPro" id="IPR032466">
    <property type="entry name" value="Metal_Hydrolase"/>
</dbReference>
<dbReference type="GO" id="GO:0006508">
    <property type="term" value="P:proteolysis"/>
    <property type="evidence" value="ECO:0007669"/>
    <property type="project" value="InterPro"/>
</dbReference>
<dbReference type="Gene3D" id="3.20.20.140">
    <property type="entry name" value="Metal-dependent hydrolases"/>
    <property type="match status" value="1"/>
</dbReference>
<dbReference type="InterPro" id="IPR008257">
    <property type="entry name" value="Pept_M19"/>
</dbReference>
<feature type="region of interest" description="Disordered" evidence="1">
    <location>
        <begin position="11"/>
        <end position="39"/>
    </location>
</feature>
<name>A0A6M5YA75_9BACT</name>
<feature type="compositionally biased region" description="Basic and acidic residues" evidence="1">
    <location>
        <begin position="27"/>
        <end position="39"/>
    </location>
</feature>
<evidence type="ECO:0000256" key="1">
    <source>
        <dbReference type="SAM" id="MobiDB-lite"/>
    </source>
</evidence>
<feature type="compositionally biased region" description="Polar residues" evidence="1">
    <location>
        <begin position="16"/>
        <end position="26"/>
    </location>
</feature>
<dbReference type="KEGG" id="stae:HNV11_17855"/>
<dbReference type="RefSeq" id="WP_171740954.1">
    <property type="nucleotide sequence ID" value="NZ_CP053435.1"/>
</dbReference>
<organism evidence="2 3">
    <name type="scientific">Spirosoma taeanense</name>
    <dbReference type="NCBI Taxonomy" id="2735870"/>
    <lineage>
        <taxon>Bacteria</taxon>
        <taxon>Pseudomonadati</taxon>
        <taxon>Bacteroidota</taxon>
        <taxon>Cytophagia</taxon>
        <taxon>Cytophagales</taxon>
        <taxon>Cytophagaceae</taxon>
        <taxon>Spirosoma</taxon>
    </lineage>
</organism>
<dbReference type="AlphaFoldDB" id="A0A6M5YA75"/>
<dbReference type="SUPFAM" id="SSF51556">
    <property type="entry name" value="Metallo-dependent hydrolases"/>
    <property type="match status" value="1"/>
</dbReference>
<sequence>MDTFVDIHCHPYSKPFGQSQPKSHQSPSRDNRTSIWHHDPPTLLDKLQNFILTLTRFRQADLTASGRGNVRVVVNSLYPLERGFCRNKLGTGVPADEAINLATAFGKKYIDRVQAITSSDSYCTELNEQYAFMREMDGKVIELSGGQKARYVLTKNYEDVETLVKNTDTPDVITLAVMLSIEGAHVFSCGIDNKGVEASILENIANVKKWEHRPLFITLAHHFYNELCGHAESLTGALKKALDQQEGLNEGFTQLGEKVVRALLDTANGPRILIDIKHMSEASRKRYFEILDADFGTQNIPIIVSHGCVRGNDTDRNRYHDHPINFSDEEILRVARSGGLFGIQLDERRIGSESALRHARGHINRRDILFSWSELVWLQIKHIAELLDQHDLFAWGNICLGTDYDGIVNPINGYWTHREFPELDAFLLMHVHNYMRNAPPLRNASNRLHEDEIVARFMGTNALDFFKRHYH</sequence>
<keyword evidence="3" id="KW-1185">Reference proteome</keyword>
<dbReference type="Proteomes" id="UP000502756">
    <property type="component" value="Chromosome"/>
</dbReference>
<gene>
    <name evidence="2" type="ORF">HNV11_17855</name>
</gene>
<dbReference type="Pfam" id="PF01244">
    <property type="entry name" value="Peptidase_M19"/>
    <property type="match status" value="1"/>
</dbReference>
<reference evidence="2 3" key="1">
    <citation type="submission" date="2020-05" db="EMBL/GenBank/DDBJ databases">
        <title>Genome sequencing of Spirosoma sp. TS118.</title>
        <authorList>
            <person name="Lee J.-H."/>
            <person name="Jeong S."/>
            <person name="Zhao L."/>
            <person name="Jung J.-H."/>
            <person name="Kim M.-K."/>
            <person name="Lim S."/>
        </authorList>
    </citation>
    <scope>NUCLEOTIDE SEQUENCE [LARGE SCALE GENOMIC DNA]</scope>
    <source>
        <strain evidence="2 3">TS118</strain>
    </source>
</reference>
<evidence type="ECO:0000313" key="2">
    <source>
        <dbReference type="EMBL" id="QJW91108.1"/>
    </source>
</evidence>
<proteinExistence type="predicted"/>